<feature type="transmembrane region" description="Helical" evidence="1">
    <location>
        <begin position="83"/>
        <end position="105"/>
    </location>
</feature>
<proteinExistence type="predicted"/>
<accession>A0ABW4BMM2</accession>
<reference evidence="3" key="1">
    <citation type="journal article" date="2019" name="Int. J. Syst. Evol. Microbiol.">
        <title>The Global Catalogue of Microorganisms (GCM) 10K type strain sequencing project: providing services to taxonomists for standard genome sequencing and annotation.</title>
        <authorList>
            <consortium name="The Broad Institute Genomics Platform"/>
            <consortium name="The Broad Institute Genome Sequencing Center for Infectious Disease"/>
            <person name="Wu L."/>
            <person name="Ma J."/>
        </authorList>
    </citation>
    <scope>NUCLEOTIDE SEQUENCE [LARGE SCALE GENOMIC DNA]</scope>
    <source>
        <strain evidence="3">CCM 8937</strain>
    </source>
</reference>
<dbReference type="Proteomes" id="UP001597191">
    <property type="component" value="Unassembled WGS sequence"/>
</dbReference>
<protein>
    <submittedName>
        <fullName evidence="2">ECF transporter S component</fullName>
    </submittedName>
</protein>
<comment type="caution">
    <text evidence="2">The sequence shown here is derived from an EMBL/GenBank/DDBJ whole genome shotgun (WGS) entry which is preliminary data.</text>
</comment>
<feature type="transmembrane region" description="Helical" evidence="1">
    <location>
        <begin position="125"/>
        <end position="148"/>
    </location>
</feature>
<organism evidence="2 3">
    <name type="scientific">Lapidilactobacillus gannanensis</name>
    <dbReference type="NCBI Taxonomy" id="2486002"/>
    <lineage>
        <taxon>Bacteria</taxon>
        <taxon>Bacillati</taxon>
        <taxon>Bacillota</taxon>
        <taxon>Bacilli</taxon>
        <taxon>Lactobacillales</taxon>
        <taxon>Lactobacillaceae</taxon>
        <taxon>Lapidilactobacillus</taxon>
    </lineage>
</organism>
<keyword evidence="1" id="KW-0472">Membrane</keyword>
<feature type="transmembrane region" description="Helical" evidence="1">
    <location>
        <begin position="12"/>
        <end position="35"/>
    </location>
</feature>
<keyword evidence="1" id="KW-0812">Transmembrane</keyword>
<dbReference type="RefSeq" id="WP_125650675.1">
    <property type="nucleotide sequence ID" value="NZ_JBHTOH010000022.1"/>
</dbReference>
<feature type="transmembrane region" description="Helical" evidence="1">
    <location>
        <begin position="169"/>
        <end position="194"/>
    </location>
</feature>
<name>A0ABW4BMM2_9LACO</name>
<dbReference type="Pfam" id="PF12822">
    <property type="entry name" value="ECF_trnsprt"/>
    <property type="match status" value="1"/>
</dbReference>
<dbReference type="Gene3D" id="1.10.1760.20">
    <property type="match status" value="1"/>
</dbReference>
<evidence type="ECO:0000313" key="3">
    <source>
        <dbReference type="Proteomes" id="UP001597191"/>
    </source>
</evidence>
<evidence type="ECO:0000313" key="2">
    <source>
        <dbReference type="EMBL" id="MFD1410677.1"/>
    </source>
</evidence>
<keyword evidence="3" id="KW-1185">Reference proteome</keyword>
<dbReference type="EMBL" id="JBHTOH010000022">
    <property type="protein sequence ID" value="MFD1410677.1"/>
    <property type="molecule type" value="Genomic_DNA"/>
</dbReference>
<sequence length="205" mass="21781">MDKSRQRAQQIAIIGIFTAILILQAVVPFLGYIPLLPGLPVITLMGMTVMVGAILLGPASGAVLGLIWGIISLIRAYTSPGTVTFLLFANPIIAIAPRLFVGWLAGWLPTMLERIKLPQAVSLGITGFLGAAFNTLGVVLLTGIFYLNHSAALLAKLGMQGSSQNLFKVLLIALGVNGLAEAISAIIIVPLLAIPLKHVWQRRQK</sequence>
<evidence type="ECO:0000256" key="1">
    <source>
        <dbReference type="SAM" id="Phobius"/>
    </source>
</evidence>
<dbReference type="InterPro" id="IPR024529">
    <property type="entry name" value="ECF_trnsprt_substrate-spec"/>
</dbReference>
<gene>
    <name evidence="2" type="ORF">ACFQ4R_03485</name>
</gene>
<feature type="transmembrane region" description="Helical" evidence="1">
    <location>
        <begin position="41"/>
        <end position="71"/>
    </location>
</feature>
<keyword evidence="1" id="KW-1133">Transmembrane helix</keyword>